<gene>
    <name evidence="1" type="ORF">Terrestrivirus5_101</name>
</gene>
<evidence type="ECO:0000313" key="1">
    <source>
        <dbReference type="EMBL" id="AYV76279.1"/>
    </source>
</evidence>
<proteinExistence type="predicted"/>
<organism evidence="1">
    <name type="scientific">Terrestrivirus sp</name>
    <dbReference type="NCBI Taxonomy" id="2487775"/>
    <lineage>
        <taxon>Viruses</taxon>
        <taxon>Varidnaviria</taxon>
        <taxon>Bamfordvirae</taxon>
        <taxon>Nucleocytoviricota</taxon>
        <taxon>Megaviricetes</taxon>
        <taxon>Imitervirales</taxon>
        <taxon>Mimiviridae</taxon>
        <taxon>Klosneuvirinae</taxon>
    </lineage>
</organism>
<name>A0A3G4ZS67_9VIRU</name>
<accession>A0A3G4ZS67</accession>
<dbReference type="EMBL" id="MK071983">
    <property type="protein sequence ID" value="AYV76279.1"/>
    <property type="molecule type" value="Genomic_DNA"/>
</dbReference>
<protein>
    <submittedName>
        <fullName evidence="1">Uncharacterized protein</fullName>
    </submittedName>
</protein>
<sequence>MDKYNEQNDHDEYSEGFYSTEYHYYNTNSTNNTNNTNNTKISNYTICKSQYDYTTDYNCDKFDDEYIYTNKENHDEYLKTMTENIIESLKTNKYVINKSNTKDRMKIMCWLMEKNNQRPFIVSTTPNIMTEWINISRLEKIDLFCISSPIYLLKKKCYTFNDKYENLLCPFVELYDDGNNDTVTWKNLPSDVVIIFDVRADVLRKKSVTRNCIIKTQEIFNKIIIFDSTYKKNDDEYENFIKELDESHGSILDKDIELIKENYVIEI</sequence>
<reference evidence="1" key="1">
    <citation type="submission" date="2018-10" db="EMBL/GenBank/DDBJ databases">
        <title>Hidden diversity of soil giant viruses.</title>
        <authorList>
            <person name="Schulz F."/>
            <person name="Alteio L."/>
            <person name="Goudeau D."/>
            <person name="Ryan E.M."/>
            <person name="Malmstrom R.R."/>
            <person name="Blanchard J."/>
            <person name="Woyke T."/>
        </authorList>
    </citation>
    <scope>NUCLEOTIDE SEQUENCE</scope>
    <source>
        <strain evidence="1">TEV1</strain>
    </source>
</reference>